<keyword evidence="9" id="KW-0539">Nucleus</keyword>
<protein>
    <submittedName>
        <fullName evidence="13">SNF2-related protein</fullName>
    </submittedName>
</protein>
<keyword evidence="7" id="KW-0862">Zinc</keyword>
<dbReference type="SUPFAM" id="SSF52540">
    <property type="entry name" value="P-loop containing nucleoside triphosphate hydrolases"/>
    <property type="match status" value="2"/>
</dbReference>
<dbReference type="InterPro" id="IPR040934">
    <property type="entry name" value="Znf-CCCH_6"/>
</dbReference>
<evidence type="ECO:0000256" key="4">
    <source>
        <dbReference type="ARBA" id="ARBA00022741"/>
    </source>
</evidence>
<dbReference type="EMBL" id="JAPWDS010000003">
    <property type="protein sequence ID" value="KAJ5504076.1"/>
    <property type="molecule type" value="Genomic_DNA"/>
</dbReference>
<dbReference type="PANTHER" id="PTHR45623">
    <property type="entry name" value="CHROMODOMAIN-HELICASE-DNA-BINDING PROTEIN 3-RELATED-RELATED"/>
    <property type="match status" value="1"/>
</dbReference>
<dbReference type="SMART" id="SM00487">
    <property type="entry name" value="DEXDc"/>
    <property type="match status" value="1"/>
</dbReference>
<evidence type="ECO:0000256" key="1">
    <source>
        <dbReference type="ARBA" id="ARBA00004123"/>
    </source>
</evidence>
<dbReference type="GO" id="GO:0016887">
    <property type="term" value="F:ATP hydrolysis activity"/>
    <property type="evidence" value="ECO:0007669"/>
    <property type="project" value="TreeGrafter"/>
</dbReference>
<keyword evidence="3" id="KW-0479">Metal-binding</keyword>
<sequence>MSQSRDDSPNPNDPDAIARQLLAQFQRSSSNSTPITQPKSSKNALQPVQQITGNSEASTMSFEIILPVVNNPEDYEYLPGHFEVRRILAVDMHEPKLIVRLKSGERQTMTIDELKSLKNGPEAFRDFNRDSQSPDPLAMGHEPISHLIYSGGDGPADYDSDMDWGIARRRQQRGPPISYDHFFRTDDEDENDDDQSRDDTSSVHTEDSEEFSDEDDNDPPTRRRHLRRGVQKKSRQQRTGVWSEESSASDTGKRTSSRLRQTRRRNMKEKLEDDEYPEREVEQPKQQKFSGAREQFRELPPDNDFRLFHSQSCAQCGQEDHDPEKGSLVFCQGCTASYHQGCLGDRSSRKHLVTKVAEGDFIIQCSRCLGIKHQEHDMKPHLGHCAVCKDAGPMSQPLRETLSSQTEQQLREANDGIDPITHVEMSRVNNIDNVLLRCLGGSHACKRAFHIHHLPEKDCIDIDLVSWKCNDCSECPPGANPIHVIVAWRPKNSEVKVVPQLVEMLPEIDKEYLIKWNNMSYFRVTWLSGDWVWSKAPTSQLKAFLRSDRSTKPIMTTAEAVPEDNLRVDIIFDVEYHNDPESQDARANGDLVKRAYVKYKGLPYEDSVWEDPPSQTDTARWEDFQVALIDRVLRENIHPPRAKDLQTRLSHTRRKEFDESLMLTAQPVLVTGGELMVYQMDGVNWLLYMFFQQKNAILADDMGLGKTIQVITMFSALIEKLDCFPFLVVVPNATVPNWRREIKSWSPDVRVVTYYGSALAREMTRKYEMFHDNGTLCCHVVIASYESMADDGAKRVLSSVNWAGLVVDEGQRLKNDKTQLYECLRRMKFRFKLLLTGTPLQNNIRELFNLVQFIDPTYNAEKLEAQYGGYLDNEQISELHDMIRPCLLRRTKAEVLPFLPPMVQIIIPISMSVVQKKLYKSILQKNPQLIRSICKKQTGQLRKAERHNLNNILMQLRKCLCHPFIYNRDIEEQTLDPELSHRRLVEASGKLQLLNLMLPRLQKRGHRVLIFSQFLENLTIVEDFLTGLGLQYCRLDGKLSSREKQQQIDQFNAPDSPFFAFLLSTRSGGVGINLATADTVIIMDPDFNPKQDMQALSRAHRIGQKNTVLVLHLVVRASVEEKIMQKGKTKMALDHVLIDRIEADQDEEDLESILKHGAQALFNDDDSADIKYDSQSIDNLLDRSQAEQAGQTASKETSNQNEPAQFNFARVWQKDRGSLEEVTETEDTPVDLTVWEKILQEREREAQEEASRQAEGLGRGKRKRGVPRYNTTIEGVDDDENPSPVRQPHTKMRKRTDDNDYEFQQPENDGEQSESDANAVAEPMDIADGGDTTLSDPGVDLNEAPTPLVLARIAEGEQQGKNFIFHSHSNYYLFYLITIPIPPLLITAARAFRRVDSPPPPPPTGIDGAQDDIPSCVACQHRHVPGRCPLRHAGVEFCGLCGLAHWGGRRACPHLQSRLQVGRMLEALEKSVEAPALIMGAKRYLQGILKSVARNERDRKKNSLAAPAELRFRSPRPHWAG</sequence>
<feature type="domain" description="Helicase ATP-binding" evidence="11">
    <location>
        <begin position="687"/>
        <end position="857"/>
    </location>
</feature>
<dbReference type="OrthoDB" id="5857104at2759"/>
<dbReference type="GO" id="GO:0042393">
    <property type="term" value="F:histone binding"/>
    <property type="evidence" value="ECO:0007669"/>
    <property type="project" value="TreeGrafter"/>
</dbReference>
<feature type="region of interest" description="Disordered" evidence="10">
    <location>
        <begin position="169"/>
        <end position="292"/>
    </location>
</feature>
<dbReference type="Pfam" id="PF00176">
    <property type="entry name" value="SNF2-rel_dom"/>
    <property type="match status" value="1"/>
</dbReference>
<dbReference type="InterPro" id="IPR055565">
    <property type="entry name" value="DUF7141"/>
</dbReference>
<comment type="subunit">
    <text evidence="2">Component of the NuA4 histone acetyltransferase complex.</text>
</comment>
<dbReference type="PANTHER" id="PTHR45623:SF17">
    <property type="entry name" value="CHROMODOMAIN-HELICASE-DNA-BINDING PROTEIN 3-RELATED"/>
    <property type="match status" value="1"/>
</dbReference>
<dbReference type="Pfam" id="PF23615">
    <property type="entry name" value="Chromo_MIT1"/>
    <property type="match status" value="1"/>
</dbReference>
<keyword evidence="14" id="KW-1185">Reference proteome</keyword>
<feature type="compositionally biased region" description="Basic residues" evidence="10">
    <location>
        <begin position="222"/>
        <end position="236"/>
    </location>
</feature>
<evidence type="ECO:0000256" key="7">
    <source>
        <dbReference type="ARBA" id="ARBA00022833"/>
    </source>
</evidence>
<dbReference type="Pfam" id="PF23614">
    <property type="entry name" value="DUF7141"/>
    <property type="match status" value="1"/>
</dbReference>
<evidence type="ECO:0000256" key="3">
    <source>
        <dbReference type="ARBA" id="ARBA00022723"/>
    </source>
</evidence>
<dbReference type="GO" id="GO:0003677">
    <property type="term" value="F:DNA binding"/>
    <property type="evidence" value="ECO:0007669"/>
    <property type="project" value="TreeGrafter"/>
</dbReference>
<dbReference type="GO" id="GO:0003682">
    <property type="term" value="F:chromatin binding"/>
    <property type="evidence" value="ECO:0007669"/>
    <property type="project" value="TreeGrafter"/>
</dbReference>
<comment type="subcellular location">
    <subcellularLocation>
        <location evidence="1">Nucleus</location>
    </subcellularLocation>
</comment>
<dbReference type="GO" id="GO:0000785">
    <property type="term" value="C:chromatin"/>
    <property type="evidence" value="ECO:0007669"/>
    <property type="project" value="TreeGrafter"/>
</dbReference>
<feature type="region of interest" description="Disordered" evidence="10">
    <location>
        <begin position="1184"/>
        <end position="1205"/>
    </location>
</feature>
<evidence type="ECO:0000259" key="12">
    <source>
        <dbReference type="PROSITE" id="PS51194"/>
    </source>
</evidence>
<dbReference type="PROSITE" id="PS51194">
    <property type="entry name" value="HELICASE_CTER"/>
    <property type="match status" value="1"/>
</dbReference>
<dbReference type="CDD" id="cd15489">
    <property type="entry name" value="PHD_SF"/>
    <property type="match status" value="1"/>
</dbReference>
<feature type="region of interest" description="Disordered" evidence="10">
    <location>
        <begin position="23"/>
        <end position="47"/>
    </location>
</feature>
<organism evidence="13 14">
    <name type="scientific">Penicillium fimorum</name>
    <dbReference type="NCBI Taxonomy" id="1882269"/>
    <lineage>
        <taxon>Eukaryota</taxon>
        <taxon>Fungi</taxon>
        <taxon>Dikarya</taxon>
        <taxon>Ascomycota</taxon>
        <taxon>Pezizomycotina</taxon>
        <taxon>Eurotiomycetes</taxon>
        <taxon>Eurotiomycetidae</taxon>
        <taxon>Eurotiales</taxon>
        <taxon>Aspergillaceae</taxon>
        <taxon>Penicillium</taxon>
    </lineage>
</organism>
<accession>A0A9W9XWP6</accession>
<reference evidence="13" key="2">
    <citation type="journal article" date="2023" name="IMA Fungus">
        <title>Comparative genomic study of the Penicillium genus elucidates a diverse pangenome and 15 lateral gene transfer events.</title>
        <authorList>
            <person name="Petersen C."/>
            <person name="Sorensen T."/>
            <person name="Nielsen M.R."/>
            <person name="Sondergaard T.E."/>
            <person name="Sorensen J.L."/>
            <person name="Fitzpatrick D.A."/>
            <person name="Frisvad J.C."/>
            <person name="Nielsen K.L."/>
        </authorList>
    </citation>
    <scope>NUCLEOTIDE SEQUENCE</scope>
    <source>
        <strain evidence="13">IBT 29495</strain>
    </source>
</reference>
<evidence type="ECO:0000256" key="5">
    <source>
        <dbReference type="ARBA" id="ARBA00022771"/>
    </source>
</evidence>
<keyword evidence="8" id="KW-0067">ATP-binding</keyword>
<dbReference type="PROSITE" id="PS51192">
    <property type="entry name" value="HELICASE_ATP_BIND_1"/>
    <property type="match status" value="1"/>
</dbReference>
<evidence type="ECO:0000256" key="9">
    <source>
        <dbReference type="ARBA" id="ARBA00023242"/>
    </source>
</evidence>
<dbReference type="InterPro" id="IPR001650">
    <property type="entry name" value="Helicase_C-like"/>
</dbReference>
<feature type="compositionally biased region" description="Acidic residues" evidence="10">
    <location>
        <begin position="207"/>
        <end position="218"/>
    </location>
</feature>
<reference evidence="13" key="1">
    <citation type="submission" date="2022-12" db="EMBL/GenBank/DDBJ databases">
        <authorList>
            <person name="Petersen C."/>
        </authorList>
    </citation>
    <scope>NUCLEOTIDE SEQUENCE</scope>
    <source>
        <strain evidence="13">IBT 29495</strain>
    </source>
</reference>
<evidence type="ECO:0000256" key="6">
    <source>
        <dbReference type="ARBA" id="ARBA00022801"/>
    </source>
</evidence>
<dbReference type="InterPro" id="IPR011011">
    <property type="entry name" value="Znf_FYVE_PHD"/>
</dbReference>
<dbReference type="Gene3D" id="3.40.50.10810">
    <property type="entry name" value="Tandem AAA-ATPase domain"/>
    <property type="match status" value="1"/>
</dbReference>
<dbReference type="InterPro" id="IPR027417">
    <property type="entry name" value="P-loop_NTPase"/>
</dbReference>
<evidence type="ECO:0000256" key="10">
    <source>
        <dbReference type="SAM" id="MobiDB-lite"/>
    </source>
</evidence>
<dbReference type="Pfam" id="PF18585">
    <property type="entry name" value="zf-CCCH_6"/>
    <property type="match status" value="1"/>
</dbReference>
<feature type="domain" description="Helicase C-terminal" evidence="12">
    <location>
        <begin position="993"/>
        <end position="1142"/>
    </location>
</feature>
<dbReference type="InterPro" id="IPR041684">
    <property type="entry name" value="Znf-PHD-like"/>
</dbReference>
<dbReference type="GO" id="GO:0140658">
    <property type="term" value="F:ATP-dependent chromatin remodeler activity"/>
    <property type="evidence" value="ECO:0007669"/>
    <property type="project" value="TreeGrafter"/>
</dbReference>
<comment type="caution">
    <text evidence="13">The sequence shown here is derived from an EMBL/GenBank/DDBJ whole genome shotgun (WGS) entry which is preliminary data.</text>
</comment>
<dbReference type="SUPFAM" id="SSF57903">
    <property type="entry name" value="FYVE/PHD zinc finger"/>
    <property type="match status" value="1"/>
</dbReference>
<feature type="region of interest" description="Disordered" evidence="10">
    <location>
        <begin position="121"/>
        <end position="152"/>
    </location>
</feature>
<keyword evidence="5" id="KW-0863">Zinc-finger</keyword>
<dbReference type="InterPro" id="IPR016197">
    <property type="entry name" value="Chromo-like_dom_sf"/>
</dbReference>
<dbReference type="SUPFAM" id="SSF54160">
    <property type="entry name" value="Chromo domain-like"/>
    <property type="match status" value="1"/>
</dbReference>
<dbReference type="CDD" id="cd17919">
    <property type="entry name" value="DEXHc_Snf"/>
    <property type="match status" value="1"/>
</dbReference>
<dbReference type="Pfam" id="PF00271">
    <property type="entry name" value="Helicase_C"/>
    <property type="match status" value="1"/>
</dbReference>
<dbReference type="Pfam" id="PF15446">
    <property type="entry name" value="zf-PHD-like"/>
    <property type="match status" value="1"/>
</dbReference>
<keyword evidence="4" id="KW-0547">Nucleotide-binding</keyword>
<evidence type="ECO:0000256" key="8">
    <source>
        <dbReference type="ARBA" id="ARBA00022840"/>
    </source>
</evidence>
<dbReference type="Gene3D" id="3.40.50.300">
    <property type="entry name" value="P-loop containing nucleotide triphosphate hydrolases"/>
    <property type="match status" value="1"/>
</dbReference>
<dbReference type="InterPro" id="IPR001965">
    <property type="entry name" value="Znf_PHD"/>
</dbReference>
<dbReference type="GO" id="GO:0005634">
    <property type="term" value="C:nucleus"/>
    <property type="evidence" value="ECO:0007669"/>
    <property type="project" value="UniProtKB-SubCell"/>
</dbReference>
<feature type="region of interest" description="Disordered" evidence="10">
    <location>
        <begin position="1245"/>
        <end position="1318"/>
    </location>
</feature>
<dbReference type="GO" id="GO:0008270">
    <property type="term" value="F:zinc ion binding"/>
    <property type="evidence" value="ECO:0007669"/>
    <property type="project" value="UniProtKB-KW"/>
</dbReference>
<dbReference type="Gene3D" id="3.30.40.10">
    <property type="entry name" value="Zinc/RING finger domain, C3HC4 (zinc finger)"/>
    <property type="match status" value="1"/>
</dbReference>
<feature type="compositionally biased region" description="Polar residues" evidence="10">
    <location>
        <begin position="1186"/>
        <end position="1204"/>
    </location>
</feature>
<dbReference type="InterPro" id="IPR000330">
    <property type="entry name" value="SNF2_N"/>
</dbReference>
<feature type="compositionally biased region" description="Acidic residues" evidence="10">
    <location>
        <begin position="186"/>
        <end position="196"/>
    </location>
</feature>
<evidence type="ECO:0000313" key="13">
    <source>
        <dbReference type="EMBL" id="KAJ5504076.1"/>
    </source>
</evidence>
<evidence type="ECO:0000313" key="14">
    <source>
        <dbReference type="Proteomes" id="UP001149954"/>
    </source>
</evidence>
<feature type="compositionally biased region" description="Basic residues" evidence="10">
    <location>
        <begin position="255"/>
        <end position="267"/>
    </location>
</feature>
<dbReference type="InterPro" id="IPR013083">
    <property type="entry name" value="Znf_RING/FYVE/PHD"/>
</dbReference>
<gene>
    <name evidence="13" type="ORF">N7463_006950</name>
</gene>
<proteinExistence type="predicted"/>
<dbReference type="GO" id="GO:0005524">
    <property type="term" value="F:ATP binding"/>
    <property type="evidence" value="ECO:0007669"/>
    <property type="project" value="UniProtKB-KW"/>
</dbReference>
<dbReference type="SMART" id="SM00249">
    <property type="entry name" value="PHD"/>
    <property type="match status" value="2"/>
</dbReference>
<evidence type="ECO:0000256" key="2">
    <source>
        <dbReference type="ARBA" id="ARBA00011353"/>
    </source>
</evidence>
<keyword evidence="6" id="KW-0378">Hydrolase</keyword>
<dbReference type="InterPro" id="IPR049730">
    <property type="entry name" value="SNF2/RAD54-like_C"/>
</dbReference>
<dbReference type="Proteomes" id="UP001149954">
    <property type="component" value="Unassembled WGS sequence"/>
</dbReference>
<feature type="compositionally biased region" description="Polar residues" evidence="10">
    <location>
        <begin position="237"/>
        <end position="250"/>
    </location>
</feature>
<name>A0A9W9XWP6_9EURO</name>
<dbReference type="CDD" id="cd18793">
    <property type="entry name" value="SF2_C_SNF"/>
    <property type="match status" value="1"/>
</dbReference>
<evidence type="ECO:0000259" key="11">
    <source>
        <dbReference type="PROSITE" id="PS51192"/>
    </source>
</evidence>
<dbReference type="InterPro" id="IPR038718">
    <property type="entry name" value="SNF2-like_sf"/>
</dbReference>
<dbReference type="InterPro" id="IPR056616">
    <property type="entry name" value="Chromo_MIT1"/>
</dbReference>
<feature type="compositionally biased region" description="Basic and acidic residues" evidence="10">
    <location>
        <begin position="197"/>
        <end position="206"/>
    </location>
</feature>
<dbReference type="InterPro" id="IPR014001">
    <property type="entry name" value="Helicase_ATP-bd"/>
</dbReference>
<dbReference type="SMART" id="SM00490">
    <property type="entry name" value="HELICc"/>
    <property type="match status" value="1"/>
</dbReference>